<dbReference type="RefSeq" id="WP_179478687.1">
    <property type="nucleotide sequence ID" value="NZ_JACCFW010000001.1"/>
</dbReference>
<accession>A0A853D8C3</accession>
<organism evidence="1 2">
    <name type="scientific">Allobranchiibius huperziae</name>
    <dbReference type="NCBI Taxonomy" id="1874116"/>
    <lineage>
        <taxon>Bacteria</taxon>
        <taxon>Bacillati</taxon>
        <taxon>Actinomycetota</taxon>
        <taxon>Actinomycetes</taxon>
        <taxon>Micrococcales</taxon>
        <taxon>Dermacoccaceae</taxon>
        <taxon>Allobranchiibius</taxon>
    </lineage>
</organism>
<comment type="caution">
    <text evidence="1">The sequence shown here is derived from an EMBL/GenBank/DDBJ whole genome shotgun (WGS) entry which is preliminary data.</text>
</comment>
<name>A0A853D8C3_9MICO</name>
<keyword evidence="2" id="KW-1185">Reference proteome</keyword>
<protein>
    <submittedName>
        <fullName evidence="1">Uncharacterized protein</fullName>
    </submittedName>
</protein>
<dbReference type="Proteomes" id="UP000571817">
    <property type="component" value="Unassembled WGS sequence"/>
</dbReference>
<dbReference type="AlphaFoldDB" id="A0A853D8C3"/>
<dbReference type="EMBL" id="JACCFW010000001">
    <property type="protein sequence ID" value="NYJ73422.1"/>
    <property type="molecule type" value="Genomic_DNA"/>
</dbReference>
<reference evidence="1 2" key="1">
    <citation type="submission" date="2020-07" db="EMBL/GenBank/DDBJ databases">
        <title>Sequencing the genomes of 1000 actinobacteria strains.</title>
        <authorList>
            <person name="Klenk H.-P."/>
        </authorList>
    </citation>
    <scope>NUCLEOTIDE SEQUENCE [LARGE SCALE GENOMIC DNA]</scope>
    <source>
        <strain evidence="1 2">DSM 29531</strain>
    </source>
</reference>
<gene>
    <name evidence="1" type="ORF">HNR15_000385</name>
</gene>
<evidence type="ECO:0000313" key="1">
    <source>
        <dbReference type="EMBL" id="NYJ73422.1"/>
    </source>
</evidence>
<sequence>MDFDAAWAKKTAGWIVDEIKTIDGRLPGADPATYKARLVTSQNFCSDAFDIEPDSASTAAAKYLAVRQNTPPILKAINAALGTHFVLPPAPE</sequence>
<evidence type="ECO:0000313" key="2">
    <source>
        <dbReference type="Proteomes" id="UP000571817"/>
    </source>
</evidence>
<proteinExistence type="predicted"/>